<dbReference type="Proteomes" id="UP000002743">
    <property type="component" value="Chromosome"/>
</dbReference>
<sequence precursor="true">MVNSRLLKLVFSLLSLGLVMPAQAANWNLLGESSFGKHYIDIGTLEWEASKTAFTISTRVVQPDSAEWLTTIRVDCKDSSYAYLSGSKTQDGQVLSEFETPKPASAIVRDSMPDQLKGSFCGVRSIAGQWESIGKSKVSEVFYNRQSIKQYADGSHFMVDTRVVPFDKSQETLSTLSFDCDASSFIMTRMSTLKDGKLTQVFDKPKPTTMVSKTATLEALSQKFCVEIPIINDWQQLDVGGKSRLYLSNQSVRWNTDRSFFSIMLKSTYDEGSEMLNHVSIDCDKNTSTFLGGTLKVNDVIENLGAEPPKAILANTPFATIKRLYCGQ</sequence>
<evidence type="ECO:0000313" key="2">
    <source>
        <dbReference type="EMBL" id="ACT51020.1"/>
    </source>
</evidence>
<dbReference type="eggNOG" id="ENOG5031WBT">
    <property type="taxonomic scope" value="Bacteria"/>
</dbReference>
<dbReference type="KEGG" id="mei:Msip34_1775"/>
<feature type="signal peptide" evidence="1">
    <location>
        <begin position="1"/>
        <end position="24"/>
    </location>
</feature>
<dbReference type="HOGENOM" id="CLU_846799_0_0_4"/>
<evidence type="ECO:0000256" key="1">
    <source>
        <dbReference type="SAM" id="SignalP"/>
    </source>
</evidence>
<dbReference type="STRING" id="582744.Msip34_1775"/>
<protein>
    <submittedName>
        <fullName evidence="2">Uncharacterized protein</fullName>
    </submittedName>
</protein>
<reference evidence="2 3" key="2">
    <citation type="journal article" date="2011" name="J. Bacteriol.">
        <title>Genomes of three methylotrophs from a single niche uncover genetic and metabolic divergence of Methylophilaceae.</title>
        <authorList>
            <person name="Lapidus A."/>
            <person name="Clum A."/>
            <person name="Labutti K."/>
            <person name="Kaluzhnaya M.G."/>
            <person name="Lim S."/>
            <person name="Beck D.A."/>
            <person name="Glavina Del Rio T."/>
            <person name="Nolan M."/>
            <person name="Mavromatis K."/>
            <person name="Huntemann M."/>
            <person name="Lucas S."/>
            <person name="Lidstrom M.E."/>
            <person name="Ivanova N."/>
            <person name="Chistoserdova L."/>
        </authorList>
    </citation>
    <scope>NUCLEOTIDE SEQUENCE [LARGE SCALE GENOMIC DNA]</scope>
    <source>
        <strain evidence="2 3">SIP3-4</strain>
    </source>
</reference>
<name>C6X6M7_METGS</name>
<organism evidence="2 3">
    <name type="scientific">Methylovorus glucosotrophus (strain SIP3-4)</name>
    <dbReference type="NCBI Taxonomy" id="582744"/>
    <lineage>
        <taxon>Bacteria</taxon>
        <taxon>Pseudomonadati</taxon>
        <taxon>Pseudomonadota</taxon>
        <taxon>Betaproteobacteria</taxon>
        <taxon>Nitrosomonadales</taxon>
        <taxon>Methylophilaceae</taxon>
        <taxon>Methylovorus</taxon>
    </lineage>
</organism>
<dbReference type="EMBL" id="CP001674">
    <property type="protein sequence ID" value="ACT51020.1"/>
    <property type="molecule type" value="Genomic_DNA"/>
</dbReference>
<evidence type="ECO:0000313" key="3">
    <source>
        <dbReference type="Proteomes" id="UP000002743"/>
    </source>
</evidence>
<reference evidence="3" key="1">
    <citation type="submission" date="2009-07" db="EMBL/GenBank/DDBJ databases">
        <title>Complete sequence of chromosome of Methylovorus sp. SIP3-4.</title>
        <authorList>
            <person name="Lucas S."/>
            <person name="Copeland A."/>
            <person name="Lapidus A."/>
            <person name="Glavina del Rio T."/>
            <person name="Tice H."/>
            <person name="Bruce D."/>
            <person name="Goodwin L."/>
            <person name="Pitluck S."/>
            <person name="Clum A."/>
            <person name="Larimer F."/>
            <person name="Land M."/>
            <person name="Hauser L."/>
            <person name="Kyrpides N."/>
            <person name="Mikhailova N."/>
            <person name="Kayluzhnaya M."/>
            <person name="Chistoserdova L."/>
        </authorList>
    </citation>
    <scope>NUCLEOTIDE SEQUENCE [LARGE SCALE GENOMIC DNA]</scope>
    <source>
        <strain evidence="3">SIP3-4</strain>
    </source>
</reference>
<keyword evidence="1" id="KW-0732">Signal</keyword>
<accession>C6X6M7</accession>
<dbReference type="AlphaFoldDB" id="C6X6M7"/>
<keyword evidence="3" id="KW-1185">Reference proteome</keyword>
<gene>
    <name evidence="2" type="ordered locus">Msip34_1775</name>
</gene>
<feature type="chain" id="PRO_5002972385" evidence="1">
    <location>
        <begin position="25"/>
        <end position="328"/>
    </location>
</feature>
<proteinExistence type="predicted"/>
<dbReference type="RefSeq" id="WP_015830413.1">
    <property type="nucleotide sequence ID" value="NC_012969.1"/>
</dbReference>